<keyword evidence="8" id="KW-0675">Receptor</keyword>
<evidence type="ECO:0000256" key="5">
    <source>
        <dbReference type="ARBA" id="ARBA00023040"/>
    </source>
</evidence>
<dbReference type="InterPro" id="IPR000276">
    <property type="entry name" value="GPCR_Rhodpsn"/>
</dbReference>
<keyword evidence="12" id="KW-1185">Reference proteome</keyword>
<keyword evidence="5" id="KW-0297">G-protein coupled receptor</keyword>
<comment type="subcellular location">
    <subcellularLocation>
        <location evidence="1">Cell membrane</location>
        <topology evidence="1">Multi-pass membrane protein</topology>
    </subcellularLocation>
</comment>
<organism evidence="12 13">
    <name type="scientific">Toxocara canis</name>
    <name type="common">Canine roundworm</name>
    <dbReference type="NCBI Taxonomy" id="6265"/>
    <lineage>
        <taxon>Eukaryota</taxon>
        <taxon>Metazoa</taxon>
        <taxon>Ecdysozoa</taxon>
        <taxon>Nematoda</taxon>
        <taxon>Chromadorea</taxon>
        <taxon>Rhabditida</taxon>
        <taxon>Spirurina</taxon>
        <taxon>Ascaridomorpha</taxon>
        <taxon>Ascaridoidea</taxon>
        <taxon>Toxocaridae</taxon>
        <taxon>Toxocara</taxon>
    </lineage>
</organism>
<proteinExistence type="predicted"/>
<evidence type="ECO:0000256" key="10">
    <source>
        <dbReference type="SAM" id="Phobius"/>
    </source>
</evidence>
<dbReference type="PANTHER" id="PTHR24248">
    <property type="entry name" value="ADRENERGIC RECEPTOR-RELATED G-PROTEIN COUPLED RECEPTOR"/>
    <property type="match status" value="1"/>
</dbReference>
<evidence type="ECO:0000256" key="6">
    <source>
        <dbReference type="ARBA" id="ARBA00023136"/>
    </source>
</evidence>
<keyword evidence="2" id="KW-1003">Cell membrane</keyword>
<dbReference type="Proteomes" id="UP000050794">
    <property type="component" value="Unassembled WGS sequence"/>
</dbReference>
<evidence type="ECO:0000256" key="4">
    <source>
        <dbReference type="ARBA" id="ARBA00022989"/>
    </source>
</evidence>
<evidence type="ECO:0000256" key="8">
    <source>
        <dbReference type="ARBA" id="ARBA00023170"/>
    </source>
</evidence>
<dbReference type="InterPro" id="IPR017452">
    <property type="entry name" value="GPCR_Rhodpsn_7TM"/>
</dbReference>
<feature type="transmembrane region" description="Helical" evidence="10">
    <location>
        <begin position="108"/>
        <end position="130"/>
    </location>
</feature>
<keyword evidence="3 10" id="KW-0812">Transmembrane</keyword>
<dbReference type="PROSITE" id="PS50262">
    <property type="entry name" value="G_PROTEIN_RECEP_F1_2"/>
    <property type="match status" value="1"/>
</dbReference>
<accession>A0A183U389</accession>
<evidence type="ECO:0000313" key="12">
    <source>
        <dbReference type="Proteomes" id="UP000050794"/>
    </source>
</evidence>
<dbReference type="AlphaFoldDB" id="A0A183U389"/>
<protein>
    <submittedName>
        <fullName evidence="13">G_PROTEIN_RECEP_F1_2 domain-containing protein</fullName>
    </submittedName>
</protein>
<dbReference type="Gene3D" id="1.20.1070.10">
    <property type="entry name" value="Rhodopsin 7-helix transmembrane proteins"/>
    <property type="match status" value="1"/>
</dbReference>
<keyword evidence="7" id="KW-1015">Disulfide bond</keyword>
<dbReference type="GO" id="GO:0005886">
    <property type="term" value="C:plasma membrane"/>
    <property type="evidence" value="ECO:0007669"/>
    <property type="project" value="UniProtKB-SubCell"/>
</dbReference>
<dbReference type="WBParaSite" id="TCNE_0000295901-mRNA-1">
    <property type="protein sequence ID" value="TCNE_0000295901-mRNA-1"/>
    <property type="gene ID" value="TCNE_0000295901"/>
</dbReference>
<reference evidence="13" key="1">
    <citation type="submission" date="2016-06" db="UniProtKB">
        <authorList>
            <consortium name="WormBaseParasite"/>
        </authorList>
    </citation>
    <scope>IDENTIFICATION</scope>
</reference>
<evidence type="ECO:0000313" key="13">
    <source>
        <dbReference type="WBParaSite" id="TCNE_0000295901-mRNA-1"/>
    </source>
</evidence>
<feature type="domain" description="G-protein coupled receptors family 1 profile" evidence="11">
    <location>
        <begin position="117"/>
        <end position="165"/>
    </location>
</feature>
<keyword evidence="9" id="KW-0807">Transducer</keyword>
<dbReference type="PRINTS" id="PR00237">
    <property type="entry name" value="GPCRRHODOPSN"/>
</dbReference>
<evidence type="ECO:0000256" key="9">
    <source>
        <dbReference type="ARBA" id="ARBA00023224"/>
    </source>
</evidence>
<dbReference type="SUPFAM" id="SSF81321">
    <property type="entry name" value="Family A G protein-coupled receptor-like"/>
    <property type="match status" value="1"/>
</dbReference>
<evidence type="ECO:0000256" key="2">
    <source>
        <dbReference type="ARBA" id="ARBA00022475"/>
    </source>
</evidence>
<dbReference type="GO" id="GO:0071880">
    <property type="term" value="P:adenylate cyclase-activating adrenergic receptor signaling pathway"/>
    <property type="evidence" value="ECO:0007669"/>
    <property type="project" value="TreeGrafter"/>
</dbReference>
<evidence type="ECO:0000256" key="7">
    <source>
        <dbReference type="ARBA" id="ARBA00023157"/>
    </source>
</evidence>
<dbReference type="GO" id="GO:0043410">
    <property type="term" value="P:positive regulation of MAPK cascade"/>
    <property type="evidence" value="ECO:0007669"/>
    <property type="project" value="TreeGrafter"/>
</dbReference>
<sequence>LQFLFSFKHRPLPRENAEADEAPSLTKTAQLCHNRLQPQNLAAKAQEHYQTCGPGKIIRGSKEKMVYLRERKALKTIGMVVLGKFRYCDCRSNMILCFLSTHIEEVSLTVKICALCFIICWMPFFVLYLIEVFVEHVIEGKLFSLFSELFLWLGYSNSVLNPIIYTMYNGDFRRCFRDLLSFGCIQHHRRTMSVKKLHQQSTIF</sequence>
<feature type="transmembrane region" description="Helical" evidence="10">
    <location>
        <begin position="150"/>
        <end position="168"/>
    </location>
</feature>
<keyword evidence="6 10" id="KW-0472">Membrane</keyword>
<keyword evidence="4 10" id="KW-1133">Transmembrane helix</keyword>
<evidence type="ECO:0000256" key="1">
    <source>
        <dbReference type="ARBA" id="ARBA00004651"/>
    </source>
</evidence>
<evidence type="ECO:0000256" key="3">
    <source>
        <dbReference type="ARBA" id="ARBA00022692"/>
    </source>
</evidence>
<name>A0A183U389_TOXCA</name>
<evidence type="ECO:0000259" key="11">
    <source>
        <dbReference type="PROSITE" id="PS50262"/>
    </source>
</evidence>
<dbReference type="Pfam" id="PF00001">
    <property type="entry name" value="7tm_1"/>
    <property type="match status" value="1"/>
</dbReference>
<dbReference type="PANTHER" id="PTHR24248:SF199">
    <property type="entry name" value="IP13425P-RELATED"/>
    <property type="match status" value="1"/>
</dbReference>
<dbReference type="GO" id="GO:0004993">
    <property type="term" value="F:G protein-coupled serotonin receptor activity"/>
    <property type="evidence" value="ECO:0007669"/>
    <property type="project" value="UniProtKB-ARBA"/>
</dbReference>